<evidence type="ECO:0000256" key="7">
    <source>
        <dbReference type="SAM" id="Phobius"/>
    </source>
</evidence>
<feature type="transmembrane region" description="Helical" evidence="7">
    <location>
        <begin position="7"/>
        <end position="28"/>
    </location>
</feature>
<keyword evidence="3 7" id="KW-1133">Transmembrane helix</keyword>
<evidence type="ECO:0000256" key="1">
    <source>
        <dbReference type="ARBA" id="ARBA00004141"/>
    </source>
</evidence>
<feature type="region of interest" description="Disordered" evidence="6">
    <location>
        <begin position="76"/>
        <end position="111"/>
    </location>
</feature>
<comment type="similarity">
    <text evidence="5">Belongs to the SAT4 family.</text>
</comment>
<organism evidence="9 10">
    <name type="scientific">Myriangium duriaei CBS 260.36</name>
    <dbReference type="NCBI Taxonomy" id="1168546"/>
    <lineage>
        <taxon>Eukaryota</taxon>
        <taxon>Fungi</taxon>
        <taxon>Dikarya</taxon>
        <taxon>Ascomycota</taxon>
        <taxon>Pezizomycotina</taxon>
        <taxon>Dothideomycetes</taxon>
        <taxon>Dothideomycetidae</taxon>
        <taxon>Myriangiales</taxon>
        <taxon>Myriangiaceae</taxon>
        <taxon>Myriangium</taxon>
    </lineage>
</organism>
<proteinExistence type="inferred from homology"/>
<evidence type="ECO:0000259" key="8">
    <source>
        <dbReference type="Pfam" id="PF20684"/>
    </source>
</evidence>
<evidence type="ECO:0000256" key="3">
    <source>
        <dbReference type="ARBA" id="ARBA00022989"/>
    </source>
</evidence>
<keyword evidence="4 7" id="KW-0472">Membrane</keyword>
<feature type="compositionally biased region" description="Polar residues" evidence="6">
    <location>
        <begin position="78"/>
        <end position="97"/>
    </location>
</feature>
<gene>
    <name evidence="9" type="ORF">K461DRAFT_293856</name>
</gene>
<dbReference type="GO" id="GO:0016020">
    <property type="term" value="C:membrane"/>
    <property type="evidence" value="ECO:0007669"/>
    <property type="project" value="UniProtKB-SubCell"/>
</dbReference>
<keyword evidence="2 7" id="KW-0812">Transmembrane</keyword>
<dbReference type="InterPro" id="IPR049326">
    <property type="entry name" value="Rhodopsin_dom_fungi"/>
</dbReference>
<evidence type="ECO:0000256" key="5">
    <source>
        <dbReference type="ARBA" id="ARBA00038359"/>
    </source>
</evidence>
<feature type="transmembrane region" description="Helical" evidence="7">
    <location>
        <begin position="48"/>
        <end position="70"/>
    </location>
</feature>
<comment type="caution">
    <text evidence="9">The sequence shown here is derived from an EMBL/GenBank/DDBJ whole genome shotgun (WGS) entry which is preliminary data.</text>
</comment>
<protein>
    <recommendedName>
        <fullName evidence="8">Rhodopsin domain-containing protein</fullName>
    </recommendedName>
</protein>
<dbReference type="EMBL" id="ML996085">
    <property type="protein sequence ID" value="KAF2153602.1"/>
    <property type="molecule type" value="Genomic_DNA"/>
</dbReference>
<evidence type="ECO:0000313" key="9">
    <source>
        <dbReference type="EMBL" id="KAF2153602.1"/>
    </source>
</evidence>
<dbReference type="InterPro" id="IPR052337">
    <property type="entry name" value="SAT4-like"/>
</dbReference>
<dbReference type="PANTHER" id="PTHR33048:SF47">
    <property type="entry name" value="INTEGRAL MEMBRANE PROTEIN-RELATED"/>
    <property type="match status" value="1"/>
</dbReference>
<sequence length="148" mass="15950">MSRTTKFYTTLVLCFGTAGGIVSIVRIIVLTKISNGPGSYAQGLRSGYWTQIETGMGIIAASLACLRPLLTLVREKLSSSPSNKTARTSTGGHTLTTRKTDTRSRGEQPPIVSKMYDGIDLNGTSHSNQQRKIETMVTVQVDMEPIAG</sequence>
<dbReference type="OrthoDB" id="4682787at2759"/>
<dbReference type="PANTHER" id="PTHR33048">
    <property type="entry name" value="PTH11-LIKE INTEGRAL MEMBRANE PROTEIN (AFU_ORTHOLOGUE AFUA_5G11245)"/>
    <property type="match status" value="1"/>
</dbReference>
<name>A0A9P4J533_9PEZI</name>
<dbReference type="AlphaFoldDB" id="A0A9P4J533"/>
<evidence type="ECO:0000256" key="6">
    <source>
        <dbReference type="SAM" id="MobiDB-lite"/>
    </source>
</evidence>
<dbReference type="Pfam" id="PF20684">
    <property type="entry name" value="Fung_rhodopsin"/>
    <property type="match status" value="1"/>
</dbReference>
<dbReference type="Proteomes" id="UP000799439">
    <property type="component" value="Unassembled WGS sequence"/>
</dbReference>
<reference evidence="9" key="1">
    <citation type="journal article" date="2020" name="Stud. Mycol.">
        <title>101 Dothideomycetes genomes: a test case for predicting lifestyles and emergence of pathogens.</title>
        <authorList>
            <person name="Haridas S."/>
            <person name="Albert R."/>
            <person name="Binder M."/>
            <person name="Bloem J."/>
            <person name="Labutti K."/>
            <person name="Salamov A."/>
            <person name="Andreopoulos B."/>
            <person name="Baker S."/>
            <person name="Barry K."/>
            <person name="Bills G."/>
            <person name="Bluhm B."/>
            <person name="Cannon C."/>
            <person name="Castanera R."/>
            <person name="Culley D."/>
            <person name="Daum C."/>
            <person name="Ezra D."/>
            <person name="Gonzalez J."/>
            <person name="Henrissat B."/>
            <person name="Kuo A."/>
            <person name="Liang C."/>
            <person name="Lipzen A."/>
            <person name="Lutzoni F."/>
            <person name="Magnuson J."/>
            <person name="Mondo S."/>
            <person name="Nolan M."/>
            <person name="Ohm R."/>
            <person name="Pangilinan J."/>
            <person name="Park H.-J."/>
            <person name="Ramirez L."/>
            <person name="Alfaro M."/>
            <person name="Sun H."/>
            <person name="Tritt A."/>
            <person name="Yoshinaga Y."/>
            <person name="Zwiers L.-H."/>
            <person name="Turgeon B."/>
            <person name="Goodwin S."/>
            <person name="Spatafora J."/>
            <person name="Crous P."/>
            <person name="Grigoriev I."/>
        </authorList>
    </citation>
    <scope>NUCLEOTIDE SEQUENCE</scope>
    <source>
        <strain evidence="9">CBS 260.36</strain>
    </source>
</reference>
<evidence type="ECO:0000313" key="10">
    <source>
        <dbReference type="Proteomes" id="UP000799439"/>
    </source>
</evidence>
<keyword evidence="10" id="KW-1185">Reference proteome</keyword>
<comment type="subcellular location">
    <subcellularLocation>
        <location evidence="1">Membrane</location>
        <topology evidence="1">Multi-pass membrane protein</topology>
    </subcellularLocation>
</comment>
<evidence type="ECO:0000256" key="4">
    <source>
        <dbReference type="ARBA" id="ARBA00023136"/>
    </source>
</evidence>
<accession>A0A9P4J533</accession>
<evidence type="ECO:0000256" key="2">
    <source>
        <dbReference type="ARBA" id="ARBA00022692"/>
    </source>
</evidence>
<feature type="domain" description="Rhodopsin" evidence="8">
    <location>
        <begin position="1"/>
        <end position="71"/>
    </location>
</feature>